<feature type="region of interest" description="Disordered" evidence="13">
    <location>
        <begin position="214"/>
        <end position="234"/>
    </location>
</feature>
<keyword evidence="8 11" id="KW-0863">Zinc-finger</keyword>
<dbReference type="InterPro" id="IPR009091">
    <property type="entry name" value="RCC1/BLIP-II"/>
</dbReference>
<dbReference type="Gene3D" id="2.130.10.30">
    <property type="entry name" value="Regulator of chromosome condensation 1/beta-lactamase-inhibitor protein II"/>
    <property type="match status" value="1"/>
</dbReference>
<dbReference type="AlphaFoldDB" id="A0AAD9JW38"/>
<dbReference type="Gene3D" id="2.30.30.30">
    <property type="match status" value="1"/>
</dbReference>
<dbReference type="PROSITE" id="PS50135">
    <property type="entry name" value="ZF_ZZ_2"/>
    <property type="match status" value="1"/>
</dbReference>
<dbReference type="EMBL" id="JAODUO010001671">
    <property type="protein sequence ID" value="KAK2160079.1"/>
    <property type="molecule type" value="Genomic_DNA"/>
</dbReference>
<dbReference type="InterPro" id="IPR000433">
    <property type="entry name" value="Znf_ZZ"/>
</dbReference>
<dbReference type="InterPro" id="IPR051625">
    <property type="entry name" value="Signaling_Regulatory_Domain"/>
</dbReference>
<keyword evidence="6" id="KW-0479">Metal-binding</keyword>
<dbReference type="SMART" id="SM00291">
    <property type="entry name" value="ZnF_ZZ"/>
    <property type="match status" value="1"/>
</dbReference>
<evidence type="ECO:0000256" key="4">
    <source>
        <dbReference type="ARBA" id="ARBA00022553"/>
    </source>
</evidence>
<feature type="repeat" description="RCC1" evidence="12">
    <location>
        <begin position="658"/>
        <end position="709"/>
    </location>
</feature>
<dbReference type="SUPFAM" id="SSF50985">
    <property type="entry name" value="RCC1/BLIP-II"/>
    <property type="match status" value="2"/>
</dbReference>
<comment type="pathway">
    <text evidence="2">Protein modification; protein ubiquitination.</text>
</comment>
<evidence type="ECO:0000259" key="14">
    <source>
        <dbReference type="PROSITE" id="PS50135"/>
    </source>
</evidence>
<evidence type="ECO:0000256" key="1">
    <source>
        <dbReference type="ARBA" id="ARBA00004496"/>
    </source>
</evidence>
<keyword evidence="5" id="KW-0808">Transferase</keyword>
<feature type="repeat" description="RCC1" evidence="12">
    <location>
        <begin position="497"/>
        <end position="551"/>
    </location>
</feature>
<evidence type="ECO:0008006" key="18">
    <source>
        <dbReference type="Google" id="ProtNLM"/>
    </source>
</evidence>
<dbReference type="InterPro" id="IPR021097">
    <property type="entry name" value="CPH_domain"/>
</dbReference>
<evidence type="ECO:0000256" key="7">
    <source>
        <dbReference type="ARBA" id="ARBA00022737"/>
    </source>
</evidence>
<evidence type="ECO:0000259" key="15">
    <source>
        <dbReference type="PROSITE" id="PS51284"/>
    </source>
</evidence>
<evidence type="ECO:0000256" key="13">
    <source>
        <dbReference type="SAM" id="MobiDB-lite"/>
    </source>
</evidence>
<comment type="subcellular location">
    <subcellularLocation>
        <location evidence="1">Cytoplasm</location>
    </subcellularLocation>
</comment>
<dbReference type="Proteomes" id="UP001209878">
    <property type="component" value="Unassembled WGS sequence"/>
</dbReference>
<dbReference type="InterPro" id="IPR000408">
    <property type="entry name" value="Reg_chr_condens"/>
</dbReference>
<dbReference type="PANTHER" id="PTHR22872">
    <property type="entry name" value="BTK-BINDING PROTEIN-RELATED"/>
    <property type="match status" value="1"/>
</dbReference>
<dbReference type="Gene3D" id="2.60.120.260">
    <property type="entry name" value="Galactose-binding domain-like"/>
    <property type="match status" value="1"/>
</dbReference>
<dbReference type="SUPFAM" id="SSF57850">
    <property type="entry name" value="RING/U-box"/>
    <property type="match status" value="1"/>
</dbReference>
<dbReference type="SUPFAM" id="SSF63748">
    <property type="entry name" value="Tudor/PWWP/MBT"/>
    <property type="match status" value="1"/>
</dbReference>
<dbReference type="Pfam" id="PF25390">
    <property type="entry name" value="WD40_RLD"/>
    <property type="match status" value="1"/>
</dbReference>
<dbReference type="Pfam" id="PF03256">
    <property type="entry name" value="ANAPC10"/>
    <property type="match status" value="1"/>
</dbReference>
<evidence type="ECO:0000256" key="3">
    <source>
        <dbReference type="ARBA" id="ARBA00022490"/>
    </source>
</evidence>
<dbReference type="InterPro" id="IPR004939">
    <property type="entry name" value="APC_su10/DOC_dom"/>
</dbReference>
<dbReference type="SUPFAM" id="SSF49785">
    <property type="entry name" value="Galactose-binding domain-like"/>
    <property type="match status" value="1"/>
</dbReference>
<dbReference type="InterPro" id="IPR014722">
    <property type="entry name" value="Rib_uL2_dom2"/>
</dbReference>
<evidence type="ECO:0000256" key="5">
    <source>
        <dbReference type="ARBA" id="ARBA00022679"/>
    </source>
</evidence>
<dbReference type="PRINTS" id="PR00633">
    <property type="entry name" value="RCCNDNSATION"/>
</dbReference>
<feature type="domain" description="DOC" evidence="15">
    <location>
        <begin position="222"/>
        <end position="425"/>
    </location>
</feature>
<keyword evidence="3" id="KW-0963">Cytoplasm</keyword>
<keyword evidence="17" id="KW-1185">Reference proteome</keyword>
<dbReference type="GO" id="GO:0005737">
    <property type="term" value="C:cytoplasm"/>
    <property type="evidence" value="ECO:0007669"/>
    <property type="project" value="UniProtKB-SubCell"/>
</dbReference>
<feature type="region of interest" description="Disordered" evidence="13">
    <location>
        <begin position="267"/>
        <end position="304"/>
    </location>
</feature>
<reference evidence="16" key="1">
    <citation type="journal article" date="2023" name="Mol. Biol. Evol.">
        <title>Third-Generation Sequencing Reveals the Adaptive Role of the Epigenome in Three Deep-Sea Polychaetes.</title>
        <authorList>
            <person name="Perez M."/>
            <person name="Aroh O."/>
            <person name="Sun Y."/>
            <person name="Lan Y."/>
            <person name="Juniper S.K."/>
            <person name="Young C.R."/>
            <person name="Angers B."/>
            <person name="Qian P.Y."/>
        </authorList>
    </citation>
    <scope>NUCLEOTIDE SEQUENCE</scope>
    <source>
        <strain evidence="16">R07B-5</strain>
    </source>
</reference>
<keyword evidence="7" id="KW-0677">Repeat</keyword>
<dbReference type="FunFam" id="2.130.10.30:FF:000004">
    <property type="entry name" value="E3 ubiquitin-protein ligase HERC2 isoform X2"/>
    <property type="match status" value="1"/>
</dbReference>
<dbReference type="InterPro" id="IPR058923">
    <property type="entry name" value="RCC1-like_dom"/>
</dbReference>
<dbReference type="PROSITE" id="PS00626">
    <property type="entry name" value="RCC1_2"/>
    <property type="match status" value="1"/>
</dbReference>
<evidence type="ECO:0000256" key="2">
    <source>
        <dbReference type="ARBA" id="ARBA00004906"/>
    </source>
</evidence>
<keyword evidence="10" id="KW-0862">Zinc</keyword>
<evidence type="ECO:0000256" key="11">
    <source>
        <dbReference type="PROSITE-ProRule" id="PRU00228"/>
    </source>
</evidence>
<keyword evidence="9" id="KW-0833">Ubl conjugation pathway</keyword>
<gene>
    <name evidence="16" type="ORF">NP493_1668g00016</name>
</gene>
<dbReference type="GO" id="GO:0016740">
    <property type="term" value="F:transferase activity"/>
    <property type="evidence" value="ECO:0007669"/>
    <property type="project" value="UniProtKB-KW"/>
</dbReference>
<dbReference type="InterPro" id="IPR043145">
    <property type="entry name" value="Znf_ZZ_sf"/>
</dbReference>
<feature type="repeat" description="RCC1" evidence="12">
    <location>
        <begin position="445"/>
        <end position="496"/>
    </location>
</feature>
<comment type="caution">
    <text evidence="16">The sequence shown here is derived from an EMBL/GenBank/DDBJ whole genome shotgun (WGS) entry which is preliminary data.</text>
</comment>
<evidence type="ECO:0000256" key="8">
    <source>
        <dbReference type="ARBA" id="ARBA00022771"/>
    </source>
</evidence>
<feature type="repeat" description="RCC1" evidence="12">
    <location>
        <begin position="604"/>
        <end position="655"/>
    </location>
</feature>
<organism evidence="16 17">
    <name type="scientific">Ridgeia piscesae</name>
    <name type="common">Tubeworm</name>
    <dbReference type="NCBI Taxonomy" id="27915"/>
    <lineage>
        <taxon>Eukaryota</taxon>
        <taxon>Metazoa</taxon>
        <taxon>Spiralia</taxon>
        <taxon>Lophotrochozoa</taxon>
        <taxon>Annelida</taxon>
        <taxon>Polychaeta</taxon>
        <taxon>Sedentaria</taxon>
        <taxon>Canalipalpata</taxon>
        <taxon>Sabellida</taxon>
        <taxon>Siboglinidae</taxon>
        <taxon>Ridgeia</taxon>
    </lineage>
</organism>
<dbReference type="FunFam" id="2.30.30.30:FF:000015">
    <property type="entry name" value="E3 ubiquitin-protein ligase HERC2"/>
    <property type="match status" value="1"/>
</dbReference>
<dbReference type="InterPro" id="IPR008979">
    <property type="entry name" value="Galactose-bd-like_sf"/>
</dbReference>
<evidence type="ECO:0000256" key="10">
    <source>
        <dbReference type="ARBA" id="ARBA00022833"/>
    </source>
</evidence>
<sequence length="917" mass="100036">MKKRTDFVSNDDYAMYVRSVIQVGLMVRCCHTYEEVHEGDIGRVIKLDRDGLHDLNIQCEWQKKGGSYWVRYIHVEVIGFTDHKTCVTRSSSVPIKVGDSVRVRPDIETPKYKWGSVTPRSVGIVRSVNANGRDVTVDFPQQAHWTGLLSEMQVVPSTHEGILCDGCQTDPIIGPRYKCRTCSDFDYCENCFRSKRSHRHSFSRVSEPGGALVYAGKPGRQKKKAAQSSSEVPPPGGLCSVIKDWHHCVKNLTVSSKESMAPRLIDGSEGYWQSSGSQGKQRGHWQSSGSQGKQRGHWQSSGSQGKHWIRLEMQPDILVTKLSLQVEPADASYMPSLVVVSGGDTIHSLKELKTVNIGPNDTHVEILSDMTEHYRFLELAVRQCKSSGIDCKVHGLSIIGHLKSDEEDLAANFRYLASDNEDQDRPLTSATNKKQKPITSQDIKTHVFVWGLNDKDQLGGPKGSKIKMPMLNDVLSSLKCVQIAGGSKSLFCVTQDGKLYACGEATNGRLGLGIRTGNVPLPRQLTSLSQYVIKKVAVHSGGRHAMALTVDGKVFSWGEGDDGKLGHYSRMNCDKPRLIEALRSKRIRDIACGSSHSAAIASNGDLYTWGLGEYGRLGHGDNTTQLRPKQVKSLAGQRVIQVALGSRDAQTLALTDDGTVYSWGDGDFGKLGRGGSEGCSVPHPIERLTGQGVCRIECGAQFSLALTKTGQVWTWGKGDYFRLGHGSDAHVRKPQVADSLKSRKIVDVAVGALHCLAVTDTGQVFAWGDNDHGQQGNGTTTVNRKPALVQGLDTYKMTKVACGSSHSIAWCTTDMSTPTTHEPVLFSTARDPLGASLIGLDECCSDDTAVINNALVSTPPSRPNRPSLAKILLSLEGAAAKQQALAHILQALQIIYASQWDSKTSECREAVLSANYD</sequence>
<accession>A0AAD9JW38</accession>
<dbReference type="SMART" id="SM01337">
    <property type="entry name" value="APC10"/>
    <property type="match status" value="1"/>
</dbReference>
<feature type="repeat" description="RCC1" evidence="12">
    <location>
        <begin position="552"/>
        <end position="603"/>
    </location>
</feature>
<dbReference type="PROSITE" id="PS50012">
    <property type="entry name" value="RCC1_3"/>
    <property type="match status" value="7"/>
</dbReference>
<feature type="repeat" description="RCC1" evidence="12">
    <location>
        <begin position="762"/>
        <end position="813"/>
    </location>
</feature>
<dbReference type="PROSITE" id="PS51284">
    <property type="entry name" value="DOC"/>
    <property type="match status" value="1"/>
</dbReference>
<proteinExistence type="predicted"/>
<feature type="repeat" description="RCC1" evidence="12">
    <location>
        <begin position="710"/>
        <end position="761"/>
    </location>
</feature>
<feature type="compositionally biased region" description="Polar residues" evidence="13">
    <location>
        <begin position="271"/>
        <end position="304"/>
    </location>
</feature>
<dbReference type="GO" id="GO:0008270">
    <property type="term" value="F:zinc ion binding"/>
    <property type="evidence" value="ECO:0007669"/>
    <property type="project" value="UniProtKB-KW"/>
</dbReference>
<name>A0AAD9JW38_RIDPI</name>
<keyword evidence="4" id="KW-0597">Phosphoprotein</keyword>
<dbReference type="PANTHER" id="PTHR22872:SF2">
    <property type="entry name" value="INHIBITOR OF BRUTON TYROSINE KINASE"/>
    <property type="match status" value="1"/>
</dbReference>
<dbReference type="Gene3D" id="3.30.60.90">
    <property type="match status" value="1"/>
</dbReference>
<feature type="domain" description="ZZ-type" evidence="14">
    <location>
        <begin position="159"/>
        <end position="210"/>
    </location>
</feature>
<evidence type="ECO:0000313" key="16">
    <source>
        <dbReference type="EMBL" id="KAK2160079.1"/>
    </source>
</evidence>
<dbReference type="Pfam" id="PF00569">
    <property type="entry name" value="ZZ"/>
    <property type="match status" value="1"/>
</dbReference>
<evidence type="ECO:0000256" key="12">
    <source>
        <dbReference type="PROSITE-ProRule" id="PRU00235"/>
    </source>
</evidence>
<evidence type="ECO:0000313" key="17">
    <source>
        <dbReference type="Proteomes" id="UP001209878"/>
    </source>
</evidence>
<dbReference type="Pfam" id="PF11515">
    <property type="entry name" value="Cul7"/>
    <property type="match status" value="1"/>
</dbReference>
<evidence type="ECO:0000256" key="6">
    <source>
        <dbReference type="ARBA" id="ARBA00022723"/>
    </source>
</evidence>
<evidence type="ECO:0000256" key="9">
    <source>
        <dbReference type="ARBA" id="ARBA00022786"/>
    </source>
</evidence>
<protein>
    <recommendedName>
        <fullName evidence="18">E3 ubiquitin-protein ligase HERC2</fullName>
    </recommendedName>
</protein>